<dbReference type="NCBIfam" id="NF004490">
    <property type="entry name" value="PRK05820.1"/>
    <property type="match status" value="1"/>
</dbReference>
<dbReference type="InterPro" id="IPR018090">
    <property type="entry name" value="Pyrmidine_PPas_bac/euk"/>
</dbReference>
<evidence type="ECO:0000256" key="6">
    <source>
        <dbReference type="ARBA" id="ARBA00048550"/>
    </source>
</evidence>
<dbReference type="InterPro" id="IPR013102">
    <property type="entry name" value="PYNP_C"/>
</dbReference>
<dbReference type="Proteomes" id="UP001238179">
    <property type="component" value="Chromosome"/>
</dbReference>
<evidence type="ECO:0000259" key="7">
    <source>
        <dbReference type="SMART" id="SM00941"/>
    </source>
</evidence>
<dbReference type="SUPFAM" id="SSF54680">
    <property type="entry name" value="Pyrimidine nucleoside phosphorylase C-terminal domain"/>
    <property type="match status" value="1"/>
</dbReference>
<dbReference type="InterPro" id="IPR000053">
    <property type="entry name" value="Thymidine/pyrmidine_PPase"/>
</dbReference>
<proteinExistence type="inferred from homology"/>
<comment type="subunit">
    <text evidence="2">Homodimer.</text>
</comment>
<sequence length="430" mass="45392">MRMYDLIYTKKTGGKLSPEQIAFWVEGAARGTVPDEQSAALLMAICWHGMDVEETLALTLGMRDSGDKVNLSSIPGVKVDKHSTGGVGDKTTLILGPIVASCGIPCAMFSGRGLGHTGGTVDKYAAIPGLKVELTQDEFRRSLRDTGFANSAQTGDITPADRKLYSLRDVTATVESIPLITASIMSKKLAGGSDALVLDVKCGGGAFMKTLDDARTLAKSMVAVGQAHGMKIKALITRMEEPLGRAIGNAMEVIESVEILKGMHADSDLARMSFRLAAEMLILGGAAKDLATAEALVADSIASGRAMETYRTWVAANGGNPKALDDFSLLPGSAHSVDILSEASGYIHALDSRSLGIKAMEMGGGRSSKDDILDLGIGIEVHANVGDKVEKGMKILTLHHNGKTGNPLPADWIDIRPTPLPKAPWLLETI</sequence>
<evidence type="ECO:0000256" key="1">
    <source>
        <dbReference type="ARBA" id="ARBA00006915"/>
    </source>
</evidence>
<evidence type="ECO:0000313" key="8">
    <source>
        <dbReference type="EMBL" id="BDU70840.1"/>
    </source>
</evidence>
<feature type="domain" description="Pyrimidine nucleoside phosphorylase C-terminal" evidence="7">
    <location>
        <begin position="346"/>
        <end position="416"/>
    </location>
</feature>
<dbReference type="Gene3D" id="1.20.970.10">
    <property type="entry name" value="Transferase, Pyrimidine Nucleoside Phosphorylase, Chain C"/>
    <property type="match status" value="1"/>
</dbReference>
<accession>A0AA48GK13</accession>
<dbReference type="RefSeq" id="WP_316413737.1">
    <property type="nucleotide sequence ID" value="NZ_AP027080.1"/>
</dbReference>
<evidence type="ECO:0000313" key="9">
    <source>
        <dbReference type="Proteomes" id="UP001238179"/>
    </source>
</evidence>
<dbReference type="SUPFAM" id="SSF47648">
    <property type="entry name" value="Nucleoside phosphorylase/phosphoribosyltransferase N-terminal domain"/>
    <property type="match status" value="1"/>
</dbReference>
<dbReference type="Gene3D" id="3.90.1170.30">
    <property type="entry name" value="Pyrimidine nucleoside phosphorylase-like, C-terminal domain"/>
    <property type="match status" value="1"/>
</dbReference>
<evidence type="ECO:0000256" key="3">
    <source>
        <dbReference type="ARBA" id="ARBA00011892"/>
    </source>
</evidence>
<name>A0AA48GK13_9BACT</name>
<dbReference type="GO" id="GO:0006213">
    <property type="term" value="P:pyrimidine nucleoside metabolic process"/>
    <property type="evidence" value="ECO:0007669"/>
    <property type="project" value="InterPro"/>
</dbReference>
<keyword evidence="9" id="KW-1185">Reference proteome</keyword>
<dbReference type="GO" id="GO:0009032">
    <property type="term" value="F:thymidine phosphorylase activity"/>
    <property type="evidence" value="ECO:0007669"/>
    <property type="project" value="UniProtKB-EC"/>
</dbReference>
<dbReference type="GO" id="GO:0006206">
    <property type="term" value="P:pyrimidine nucleobase metabolic process"/>
    <property type="evidence" value="ECO:0007669"/>
    <property type="project" value="InterPro"/>
</dbReference>
<dbReference type="AlphaFoldDB" id="A0AA48GK13"/>
<dbReference type="Pfam" id="PF00591">
    <property type="entry name" value="Glycos_transf_3"/>
    <property type="match status" value="1"/>
</dbReference>
<dbReference type="GO" id="GO:0004645">
    <property type="term" value="F:1,4-alpha-oligoglucan phosphorylase activity"/>
    <property type="evidence" value="ECO:0007669"/>
    <property type="project" value="InterPro"/>
</dbReference>
<comment type="similarity">
    <text evidence="1">Belongs to the thymidine/pyrimidine-nucleoside phosphorylase family.</text>
</comment>
<dbReference type="EMBL" id="AP027080">
    <property type="protein sequence ID" value="BDU70840.1"/>
    <property type="molecule type" value="Genomic_DNA"/>
</dbReference>
<keyword evidence="4" id="KW-0328">Glycosyltransferase</keyword>
<evidence type="ECO:0000256" key="4">
    <source>
        <dbReference type="ARBA" id="ARBA00022676"/>
    </source>
</evidence>
<dbReference type="FunFam" id="3.40.1030.10:FF:000003">
    <property type="entry name" value="Pyrimidine-nucleoside phosphorylase"/>
    <property type="match status" value="1"/>
</dbReference>
<protein>
    <recommendedName>
        <fullName evidence="3">thymidine phosphorylase</fullName>
        <ecNumber evidence="3">2.4.2.4</ecNumber>
    </recommendedName>
</protein>
<dbReference type="Pfam" id="PF07831">
    <property type="entry name" value="PYNP_C"/>
    <property type="match status" value="1"/>
</dbReference>
<organism evidence="8 9">
    <name type="scientific">Mesoterricola silvestris</name>
    <dbReference type="NCBI Taxonomy" id="2927979"/>
    <lineage>
        <taxon>Bacteria</taxon>
        <taxon>Pseudomonadati</taxon>
        <taxon>Acidobacteriota</taxon>
        <taxon>Holophagae</taxon>
        <taxon>Holophagales</taxon>
        <taxon>Holophagaceae</taxon>
        <taxon>Mesoterricola</taxon>
    </lineage>
</organism>
<dbReference type="PANTHER" id="PTHR10515">
    <property type="entry name" value="THYMIDINE PHOSPHORYLASE"/>
    <property type="match status" value="1"/>
</dbReference>
<dbReference type="Gene3D" id="3.40.1030.10">
    <property type="entry name" value="Nucleoside phosphorylase/phosphoribosyltransferase catalytic domain"/>
    <property type="match status" value="1"/>
</dbReference>
<gene>
    <name evidence="8" type="primary">pdp</name>
    <name evidence="8" type="ORF">METEAL_00140</name>
</gene>
<dbReference type="NCBIfam" id="TIGR02644">
    <property type="entry name" value="Y_phosphoryl"/>
    <property type="match status" value="1"/>
</dbReference>
<dbReference type="InterPro" id="IPR000312">
    <property type="entry name" value="Glycosyl_Trfase_fam3"/>
</dbReference>
<dbReference type="SMART" id="SM00941">
    <property type="entry name" value="PYNP_C"/>
    <property type="match status" value="1"/>
</dbReference>
<dbReference type="PANTHER" id="PTHR10515:SF0">
    <property type="entry name" value="THYMIDINE PHOSPHORYLASE"/>
    <property type="match status" value="1"/>
</dbReference>
<evidence type="ECO:0000256" key="2">
    <source>
        <dbReference type="ARBA" id="ARBA00011738"/>
    </source>
</evidence>
<dbReference type="GO" id="GO:0005829">
    <property type="term" value="C:cytosol"/>
    <property type="evidence" value="ECO:0007669"/>
    <property type="project" value="TreeGrafter"/>
</dbReference>
<keyword evidence="5" id="KW-0808">Transferase</keyword>
<reference evidence="9" key="1">
    <citation type="journal article" date="2023" name="Int. J. Syst. Evol. Microbiol.">
        <title>Mesoterricola silvestris gen. nov., sp. nov., Mesoterricola sediminis sp. nov., Geothrix oryzae sp. nov., Geothrix edaphica sp. nov., Geothrix rubra sp. nov., and Geothrix limicola sp. nov., six novel members of Acidobacteriota isolated from soils.</title>
        <authorList>
            <person name="Itoh H."/>
            <person name="Sugisawa Y."/>
            <person name="Mise K."/>
            <person name="Xu Z."/>
            <person name="Kuniyasu M."/>
            <person name="Ushijima N."/>
            <person name="Kawano K."/>
            <person name="Kobayashi E."/>
            <person name="Shiratori Y."/>
            <person name="Masuda Y."/>
            <person name="Senoo K."/>
        </authorList>
    </citation>
    <scope>NUCLEOTIDE SEQUENCE [LARGE SCALE GENOMIC DNA]</scope>
    <source>
        <strain evidence="9">W79</strain>
    </source>
</reference>
<dbReference type="EC" id="2.4.2.4" evidence="3"/>
<dbReference type="InterPro" id="IPR035902">
    <property type="entry name" value="Nuc_phospho_transferase"/>
</dbReference>
<dbReference type="KEGG" id="msil:METEAL_00140"/>
<dbReference type="InterPro" id="IPR017459">
    <property type="entry name" value="Glycosyl_Trfase_fam3_N_dom"/>
</dbReference>
<dbReference type="Pfam" id="PF02885">
    <property type="entry name" value="Glycos_trans_3N"/>
    <property type="match status" value="1"/>
</dbReference>
<evidence type="ECO:0000256" key="5">
    <source>
        <dbReference type="ARBA" id="ARBA00022679"/>
    </source>
</evidence>
<dbReference type="InterPro" id="IPR036566">
    <property type="entry name" value="PYNP-like_C_sf"/>
</dbReference>
<comment type="catalytic activity">
    <reaction evidence="6">
        <text>thymidine + phosphate = 2-deoxy-alpha-D-ribose 1-phosphate + thymine</text>
        <dbReference type="Rhea" id="RHEA:16037"/>
        <dbReference type="ChEBI" id="CHEBI:17748"/>
        <dbReference type="ChEBI" id="CHEBI:17821"/>
        <dbReference type="ChEBI" id="CHEBI:43474"/>
        <dbReference type="ChEBI" id="CHEBI:57259"/>
        <dbReference type="EC" id="2.4.2.4"/>
    </reaction>
</comment>
<dbReference type="PIRSF" id="PIRSF000478">
    <property type="entry name" value="TP_PyNP"/>
    <property type="match status" value="1"/>
</dbReference>
<dbReference type="InterPro" id="IPR036320">
    <property type="entry name" value="Glycosyl_Trfase_fam3_N_dom_sf"/>
</dbReference>
<dbReference type="SUPFAM" id="SSF52418">
    <property type="entry name" value="Nucleoside phosphorylase/phosphoribosyltransferase catalytic domain"/>
    <property type="match status" value="1"/>
</dbReference>